<keyword evidence="2" id="KW-0238">DNA-binding</keyword>
<keyword evidence="3" id="KW-0804">Transcription</keyword>
<dbReference type="SUPFAM" id="SSF47113">
    <property type="entry name" value="Histone-fold"/>
    <property type="match status" value="1"/>
</dbReference>
<evidence type="ECO:0000256" key="4">
    <source>
        <dbReference type="ARBA" id="ARBA00023242"/>
    </source>
</evidence>
<dbReference type="Pfam" id="PF04719">
    <property type="entry name" value="TAFII28"/>
    <property type="match status" value="1"/>
</dbReference>
<sequence length="480" mass="55462">MEEIRAAKYPDIKDDHSKATDEKMMSIYLQSINDNGESWPEEFMEDRDVTEACGRTDGCDSGGWRIIGHDKLIKHEDTGKILGFKKILKFCGETKARGYKRTWVMKQYRLPSKWNPKQDHVVCKIQLLFQTEISFLLAKHFSCSSDPLPATQSLTAYGIRLANPQDDGAYYLQVIFDSGGNEWPCYVTNDVYCVHPSTLVDHEDKRSTESGLCIFANRTEACGYTDGCESGRWRIMEEDNPIFSMSREVMGYKRVFKFYEEDKGRYFDIVDGEQVLRTWIMEEYRLVEEAMKDKVLCVIKRAIEEEEEEEEERDESPPESPVSDSGRGVDGSEEDVGHLRQVKKLKTSDNMEVDLTQIPTVEASDREKKVAKMHAVISQFTEDQMSRYECFRRSTLHKSNMKKLLESITGIKNMNNDDPRLSVISGIAKMFVGELVETARLIMVKRNEAGHIRPCHIRESYRRLKLQGKVIQRTVPRLFR</sequence>
<evidence type="ECO:0000256" key="3">
    <source>
        <dbReference type="ARBA" id="ARBA00023163"/>
    </source>
</evidence>
<dbReference type="Gene3D" id="2.170.150.80">
    <property type="entry name" value="NAC domain"/>
    <property type="match status" value="2"/>
</dbReference>
<dbReference type="InterPro" id="IPR036093">
    <property type="entry name" value="NAC_dom_sf"/>
</dbReference>
<dbReference type="PANTHER" id="PTHR31124:SF11">
    <property type="entry name" value="NAC DOMAIN-CONTAINING PROTEIN"/>
    <property type="match status" value="1"/>
</dbReference>
<dbReference type="InterPro" id="IPR003441">
    <property type="entry name" value="NAC-dom"/>
</dbReference>
<protein>
    <recommendedName>
        <fullName evidence="6">NAC domain-containing protein</fullName>
    </recommendedName>
</protein>
<organism evidence="7 8">
    <name type="scientific">Brassica napus</name>
    <name type="common">Rape</name>
    <dbReference type="NCBI Taxonomy" id="3708"/>
    <lineage>
        <taxon>Eukaryota</taxon>
        <taxon>Viridiplantae</taxon>
        <taxon>Streptophyta</taxon>
        <taxon>Embryophyta</taxon>
        <taxon>Tracheophyta</taxon>
        <taxon>Spermatophyta</taxon>
        <taxon>Magnoliopsida</taxon>
        <taxon>eudicotyledons</taxon>
        <taxon>Gunneridae</taxon>
        <taxon>Pentapetalae</taxon>
        <taxon>rosids</taxon>
        <taxon>malvids</taxon>
        <taxon>Brassicales</taxon>
        <taxon>Brassicaceae</taxon>
        <taxon>Brassiceae</taxon>
        <taxon>Brassica</taxon>
    </lineage>
</organism>
<evidence type="ECO:0000256" key="1">
    <source>
        <dbReference type="ARBA" id="ARBA00023015"/>
    </source>
</evidence>
<dbReference type="CDD" id="cd08048">
    <property type="entry name" value="HFD_TAF11"/>
    <property type="match status" value="1"/>
</dbReference>
<dbReference type="Pfam" id="PF02365">
    <property type="entry name" value="NAM"/>
    <property type="match status" value="1"/>
</dbReference>
<keyword evidence="8" id="KW-1185">Reference proteome</keyword>
<dbReference type="PANTHER" id="PTHR31124">
    <property type="entry name" value="APICAL MERISTEM FORMATION PROTEIN-RELATED-RELATED"/>
    <property type="match status" value="1"/>
</dbReference>
<dbReference type="EMBL" id="JAGKQM010000011">
    <property type="protein sequence ID" value="KAH0903567.1"/>
    <property type="molecule type" value="Genomic_DNA"/>
</dbReference>
<gene>
    <name evidence="7" type="ORF">HID58_043070</name>
</gene>
<dbReference type="InterPro" id="IPR009072">
    <property type="entry name" value="Histone-fold"/>
</dbReference>
<evidence type="ECO:0000256" key="5">
    <source>
        <dbReference type="SAM" id="MobiDB-lite"/>
    </source>
</evidence>
<dbReference type="Gene3D" id="1.10.20.10">
    <property type="entry name" value="Histone, subunit A"/>
    <property type="match status" value="1"/>
</dbReference>
<feature type="domain" description="NAC" evidence="6">
    <location>
        <begin position="1"/>
        <end position="128"/>
    </location>
</feature>
<dbReference type="PROSITE" id="PS51005">
    <property type="entry name" value="NAC"/>
    <property type="match status" value="2"/>
</dbReference>
<accession>A0ABQ8BFG7</accession>
<proteinExistence type="predicted"/>
<dbReference type="SUPFAM" id="SSF101941">
    <property type="entry name" value="NAC domain"/>
    <property type="match status" value="2"/>
</dbReference>
<dbReference type="Proteomes" id="UP000824890">
    <property type="component" value="Unassembled WGS sequence"/>
</dbReference>
<feature type="domain" description="NAC" evidence="6">
    <location>
        <begin position="153"/>
        <end position="302"/>
    </location>
</feature>
<evidence type="ECO:0000259" key="6">
    <source>
        <dbReference type="PROSITE" id="PS51005"/>
    </source>
</evidence>
<comment type="caution">
    <text evidence="7">The sequence shown here is derived from an EMBL/GenBank/DDBJ whole genome shotgun (WGS) entry which is preliminary data.</text>
</comment>
<reference evidence="7 8" key="1">
    <citation type="submission" date="2021-05" db="EMBL/GenBank/DDBJ databases">
        <title>Genome Assembly of Synthetic Allotetraploid Brassica napus Reveals Homoeologous Exchanges between Subgenomes.</title>
        <authorList>
            <person name="Davis J.T."/>
        </authorList>
    </citation>
    <scope>NUCLEOTIDE SEQUENCE [LARGE SCALE GENOMIC DNA]</scope>
    <source>
        <strain evidence="8">cv. Da-Ae</strain>
        <tissue evidence="7">Seedling</tissue>
    </source>
</reference>
<name>A0ABQ8BFG7_BRANA</name>
<keyword evidence="4" id="KW-0539">Nucleus</keyword>
<evidence type="ECO:0000313" key="7">
    <source>
        <dbReference type="EMBL" id="KAH0903567.1"/>
    </source>
</evidence>
<keyword evidence="1" id="KW-0805">Transcription regulation</keyword>
<feature type="region of interest" description="Disordered" evidence="5">
    <location>
        <begin position="306"/>
        <end position="343"/>
    </location>
</feature>
<evidence type="ECO:0000313" key="8">
    <source>
        <dbReference type="Proteomes" id="UP000824890"/>
    </source>
</evidence>
<dbReference type="InterPro" id="IPR006809">
    <property type="entry name" value="TAFII28_dom"/>
</dbReference>
<evidence type="ECO:0000256" key="2">
    <source>
        <dbReference type="ARBA" id="ARBA00023125"/>
    </source>
</evidence>